<dbReference type="EC" id="1.5.1.3" evidence="3 8"/>
<dbReference type="GO" id="GO:0046655">
    <property type="term" value="P:folic acid metabolic process"/>
    <property type="evidence" value="ECO:0007669"/>
    <property type="project" value="TreeGrafter"/>
</dbReference>
<dbReference type="GO" id="GO:0006730">
    <property type="term" value="P:one-carbon metabolic process"/>
    <property type="evidence" value="ECO:0007669"/>
    <property type="project" value="UniProtKB-KW"/>
</dbReference>
<dbReference type="PROSITE" id="PS00075">
    <property type="entry name" value="DHFR_1"/>
    <property type="match status" value="1"/>
</dbReference>
<dbReference type="OrthoDB" id="9804315at2"/>
<evidence type="ECO:0000256" key="9">
    <source>
        <dbReference type="RuleBase" id="RU004474"/>
    </source>
</evidence>
<evidence type="ECO:0000256" key="6">
    <source>
        <dbReference type="ARBA" id="ARBA00023002"/>
    </source>
</evidence>
<dbReference type="InterPro" id="IPR012259">
    <property type="entry name" value="DHFR"/>
</dbReference>
<evidence type="ECO:0000256" key="2">
    <source>
        <dbReference type="ARBA" id="ARBA00009539"/>
    </source>
</evidence>
<sequence>MKLILIAAHDPNLVIGSNGELPWHYSEDLKFFKKQTMGHPIVMGRVVFEELNEKPLPGRENIVLSRSRTYDHVKTFSDIDSALSYLSDRESVFIIGGGEIYRQTLPMADRLIITRIRQEYEGDTTFPEYRDDIGSIWKETWREEHSDFDFIIYDRI</sequence>
<gene>
    <name evidence="11" type="ORF">DDZ15_04035</name>
</gene>
<dbReference type="PROSITE" id="PS51330">
    <property type="entry name" value="DHFR_2"/>
    <property type="match status" value="1"/>
</dbReference>
<evidence type="ECO:0000313" key="12">
    <source>
        <dbReference type="Proteomes" id="UP000245533"/>
    </source>
</evidence>
<dbReference type="Gene3D" id="3.40.430.10">
    <property type="entry name" value="Dihydrofolate Reductase, subunit A"/>
    <property type="match status" value="1"/>
</dbReference>
<name>A0A316TXN7_9BACT</name>
<dbReference type="SUPFAM" id="SSF53597">
    <property type="entry name" value="Dihydrofolate reductase-like"/>
    <property type="match status" value="1"/>
</dbReference>
<keyword evidence="5 8" id="KW-0521">NADP</keyword>
<dbReference type="PANTHER" id="PTHR48069:SF3">
    <property type="entry name" value="DIHYDROFOLATE REDUCTASE"/>
    <property type="match status" value="1"/>
</dbReference>
<dbReference type="PRINTS" id="PR00070">
    <property type="entry name" value="DHFR"/>
</dbReference>
<evidence type="ECO:0000256" key="4">
    <source>
        <dbReference type="ARBA" id="ARBA00022563"/>
    </source>
</evidence>
<dbReference type="InterPro" id="IPR017925">
    <property type="entry name" value="DHFR_CS"/>
</dbReference>
<feature type="domain" description="DHFR" evidence="10">
    <location>
        <begin position="2"/>
        <end position="156"/>
    </location>
</feature>
<evidence type="ECO:0000256" key="1">
    <source>
        <dbReference type="ARBA" id="ARBA00004903"/>
    </source>
</evidence>
<comment type="similarity">
    <text evidence="2 8 9">Belongs to the dihydrofolate reductase family.</text>
</comment>
<keyword evidence="4 8" id="KW-0554">One-carbon metabolism</keyword>
<evidence type="ECO:0000313" key="11">
    <source>
        <dbReference type="EMBL" id="PWN07442.1"/>
    </source>
</evidence>
<evidence type="ECO:0000256" key="3">
    <source>
        <dbReference type="ARBA" id="ARBA00012856"/>
    </source>
</evidence>
<evidence type="ECO:0000256" key="7">
    <source>
        <dbReference type="ARBA" id="ARBA00025067"/>
    </source>
</evidence>
<evidence type="ECO:0000259" key="10">
    <source>
        <dbReference type="PROSITE" id="PS51330"/>
    </source>
</evidence>
<comment type="function">
    <text evidence="7 8">Key enzyme in folate metabolism. Catalyzes an essential reaction for de novo glycine and purine synthesis, and for DNA precursor synthesis.</text>
</comment>
<dbReference type="GO" id="GO:0046452">
    <property type="term" value="P:dihydrofolate metabolic process"/>
    <property type="evidence" value="ECO:0007669"/>
    <property type="project" value="TreeGrafter"/>
</dbReference>
<dbReference type="Proteomes" id="UP000245533">
    <property type="component" value="Unassembled WGS sequence"/>
</dbReference>
<comment type="catalytic activity">
    <reaction evidence="8">
        <text>(6S)-5,6,7,8-tetrahydrofolate + NADP(+) = 7,8-dihydrofolate + NADPH + H(+)</text>
        <dbReference type="Rhea" id="RHEA:15009"/>
        <dbReference type="ChEBI" id="CHEBI:15378"/>
        <dbReference type="ChEBI" id="CHEBI:57451"/>
        <dbReference type="ChEBI" id="CHEBI:57453"/>
        <dbReference type="ChEBI" id="CHEBI:57783"/>
        <dbReference type="ChEBI" id="CHEBI:58349"/>
        <dbReference type="EC" id="1.5.1.3"/>
    </reaction>
</comment>
<dbReference type="RefSeq" id="WP_109645143.1">
    <property type="nucleotide sequence ID" value="NZ_QGGB01000003.1"/>
</dbReference>
<dbReference type="CDD" id="cd00209">
    <property type="entry name" value="DHFR"/>
    <property type="match status" value="1"/>
</dbReference>
<protein>
    <recommendedName>
        <fullName evidence="3 8">Dihydrofolate reductase</fullName>
        <ecNumber evidence="3 8">1.5.1.3</ecNumber>
    </recommendedName>
</protein>
<accession>A0A316TXN7</accession>
<dbReference type="GO" id="GO:0046654">
    <property type="term" value="P:tetrahydrofolate biosynthetic process"/>
    <property type="evidence" value="ECO:0007669"/>
    <property type="project" value="UniProtKB-UniPathway"/>
</dbReference>
<comment type="caution">
    <text evidence="11">The sequence shown here is derived from an EMBL/GenBank/DDBJ whole genome shotgun (WGS) entry which is preliminary data.</text>
</comment>
<proteinExistence type="inferred from homology"/>
<dbReference type="PANTHER" id="PTHR48069">
    <property type="entry name" value="DIHYDROFOLATE REDUCTASE"/>
    <property type="match status" value="1"/>
</dbReference>
<dbReference type="Pfam" id="PF00186">
    <property type="entry name" value="DHFR_1"/>
    <property type="match status" value="1"/>
</dbReference>
<comment type="pathway">
    <text evidence="1 8">Cofactor biosynthesis; tetrahydrofolate biosynthesis; 5,6,7,8-tetrahydrofolate from 7,8-dihydrofolate: step 1/1.</text>
</comment>
<dbReference type="GO" id="GO:0004146">
    <property type="term" value="F:dihydrofolate reductase activity"/>
    <property type="evidence" value="ECO:0007669"/>
    <property type="project" value="UniProtKB-EC"/>
</dbReference>
<keyword evidence="12" id="KW-1185">Reference proteome</keyword>
<evidence type="ECO:0000256" key="8">
    <source>
        <dbReference type="PIRNR" id="PIRNR000194"/>
    </source>
</evidence>
<organism evidence="11 12">
    <name type="scientific">Rhodohalobacter mucosus</name>
    <dbReference type="NCBI Taxonomy" id="2079485"/>
    <lineage>
        <taxon>Bacteria</taxon>
        <taxon>Pseudomonadati</taxon>
        <taxon>Balneolota</taxon>
        <taxon>Balneolia</taxon>
        <taxon>Balneolales</taxon>
        <taxon>Balneolaceae</taxon>
        <taxon>Rhodohalobacter</taxon>
    </lineage>
</organism>
<dbReference type="GO" id="GO:0050661">
    <property type="term" value="F:NADP binding"/>
    <property type="evidence" value="ECO:0007669"/>
    <property type="project" value="InterPro"/>
</dbReference>
<reference evidence="11 12" key="1">
    <citation type="submission" date="2018-05" db="EMBL/GenBank/DDBJ databases">
        <title>Rhodohalobacter halophilus gen. nov., sp. nov., a moderately halophilic member of the family Balneolaceae.</title>
        <authorList>
            <person name="Liu Z.-W."/>
        </authorList>
    </citation>
    <scope>NUCLEOTIDE SEQUENCE [LARGE SCALE GENOMIC DNA]</scope>
    <source>
        <strain evidence="11 12">8A47</strain>
    </source>
</reference>
<dbReference type="InterPro" id="IPR024072">
    <property type="entry name" value="DHFR-like_dom_sf"/>
</dbReference>
<dbReference type="GO" id="GO:0005829">
    <property type="term" value="C:cytosol"/>
    <property type="evidence" value="ECO:0007669"/>
    <property type="project" value="TreeGrafter"/>
</dbReference>
<dbReference type="AlphaFoldDB" id="A0A316TXN7"/>
<keyword evidence="6 8" id="KW-0560">Oxidoreductase</keyword>
<dbReference type="EMBL" id="QGGB01000003">
    <property type="protein sequence ID" value="PWN07442.1"/>
    <property type="molecule type" value="Genomic_DNA"/>
</dbReference>
<dbReference type="UniPathway" id="UPA00077">
    <property type="reaction ID" value="UER00158"/>
</dbReference>
<evidence type="ECO:0000256" key="5">
    <source>
        <dbReference type="ARBA" id="ARBA00022857"/>
    </source>
</evidence>
<dbReference type="PIRSF" id="PIRSF000194">
    <property type="entry name" value="DHFR"/>
    <property type="match status" value="1"/>
</dbReference>
<dbReference type="InterPro" id="IPR001796">
    <property type="entry name" value="DHFR_dom"/>
</dbReference>